<evidence type="ECO:0000313" key="3">
    <source>
        <dbReference type="Proteomes" id="UP000238413"/>
    </source>
</evidence>
<keyword evidence="3" id="KW-1185">Reference proteome</keyword>
<dbReference type="RefSeq" id="WP_099500345.1">
    <property type="nucleotide sequence ID" value="NZ_CP026652.1"/>
</dbReference>
<feature type="region of interest" description="Disordered" evidence="1">
    <location>
        <begin position="106"/>
        <end position="140"/>
    </location>
</feature>
<feature type="compositionally biased region" description="Gly residues" evidence="1">
    <location>
        <begin position="129"/>
        <end position="139"/>
    </location>
</feature>
<dbReference type="Proteomes" id="UP000238413">
    <property type="component" value="Chromosome"/>
</dbReference>
<name>A0ABM6SYL0_9ACTN</name>
<dbReference type="EMBL" id="CP026652">
    <property type="protein sequence ID" value="AVH59965.1"/>
    <property type="molecule type" value="Genomic_DNA"/>
</dbReference>
<reference evidence="2 3" key="1">
    <citation type="submission" date="2018-02" db="EMBL/GenBank/DDBJ databases">
        <title>Complete genome sequence of Streptomyces dengpaensis, the producer of angucyclines.</title>
        <authorList>
            <person name="Yumei L."/>
        </authorList>
    </citation>
    <scope>NUCLEOTIDE SEQUENCE [LARGE SCALE GENOMIC DNA]</scope>
    <source>
        <strain evidence="2 3">XZHG99</strain>
    </source>
</reference>
<accession>A0ABM6SYL0</accession>
<proteinExistence type="predicted"/>
<protein>
    <submittedName>
        <fullName evidence="2">Uncharacterized protein</fullName>
    </submittedName>
</protein>
<evidence type="ECO:0000256" key="1">
    <source>
        <dbReference type="SAM" id="MobiDB-lite"/>
    </source>
</evidence>
<evidence type="ECO:0000313" key="2">
    <source>
        <dbReference type="EMBL" id="AVH59965.1"/>
    </source>
</evidence>
<sequence length="281" mass="30671">MTEPMAADDICEHHYETRILGGRPITVRACIFCRTPDWADLGEQATALYRWGWEEGRDGKAARETLSAYDKPREEPEASRAIDDYEATTGHVITCTAAFADICDYPQDGPHAPHSGPERPDVGAEAADGGNGAQAGAGGRDPYRQLLARLQEERARALRNAPRCTIDEARWANEGIAAGIRIAEAWAVTLHEGHDARLAYLAAEGAGSYAHRAEEAEQHRDRLAATLAEVLDEFRIPEHPGDSCVRTDGIPCTRVEQWRSVLKPAHDDGPTVTEAANQTPT</sequence>
<organism evidence="2 3">
    <name type="scientific">Streptomyces dengpaensis</name>
    <dbReference type="NCBI Taxonomy" id="2049881"/>
    <lineage>
        <taxon>Bacteria</taxon>
        <taxon>Bacillati</taxon>
        <taxon>Actinomycetota</taxon>
        <taxon>Actinomycetes</taxon>
        <taxon>Kitasatosporales</taxon>
        <taxon>Streptomycetaceae</taxon>
        <taxon>Streptomyces</taxon>
    </lineage>
</organism>
<gene>
    <name evidence="2" type="ORF">C4B68_33990</name>
</gene>